<proteinExistence type="predicted"/>
<reference evidence="2 3" key="1">
    <citation type="submission" date="2017-06" db="EMBL/GenBank/DDBJ databases">
        <title>Comparative genomic analysis of Ambrosia Fusariam Clade fungi.</title>
        <authorList>
            <person name="Stajich J.E."/>
            <person name="Carrillo J."/>
            <person name="Kijimoto T."/>
            <person name="Eskalen A."/>
            <person name="O'Donnell K."/>
            <person name="Kasson M."/>
        </authorList>
    </citation>
    <scope>NUCLEOTIDE SEQUENCE [LARGE SCALE GENOMIC DNA]</scope>
    <source>
        <strain evidence="2 3">UCR1854</strain>
    </source>
</reference>
<sequence length="96" mass="10776">MWILELCQWAMYFTIALPWSKAGDNAKIPHTIPVPPELENDDLLLPYIPTSTTEASSDEAKSQTQLLHVKLEGVMLLCTMMYSSVVRICIDLSGIH</sequence>
<feature type="signal peptide" evidence="1">
    <location>
        <begin position="1"/>
        <end position="22"/>
    </location>
</feature>
<name>A0A430L127_9HYPO</name>
<dbReference type="Proteomes" id="UP000287124">
    <property type="component" value="Unassembled WGS sequence"/>
</dbReference>
<keyword evidence="3" id="KW-1185">Reference proteome</keyword>
<gene>
    <name evidence="2" type="ORF">BHE90_016206</name>
</gene>
<dbReference type="AlphaFoldDB" id="A0A430L127"/>
<keyword evidence="1" id="KW-0732">Signal</keyword>
<feature type="chain" id="PRO_5018989740" evidence="1">
    <location>
        <begin position="23"/>
        <end position="96"/>
    </location>
</feature>
<protein>
    <submittedName>
        <fullName evidence="2">Uncharacterized protein</fullName>
    </submittedName>
</protein>
<dbReference type="EMBL" id="MIKF01000581">
    <property type="protein sequence ID" value="RTE69414.1"/>
    <property type="molecule type" value="Genomic_DNA"/>
</dbReference>
<comment type="caution">
    <text evidence="2">The sequence shown here is derived from an EMBL/GenBank/DDBJ whole genome shotgun (WGS) entry which is preliminary data.</text>
</comment>
<evidence type="ECO:0000313" key="2">
    <source>
        <dbReference type="EMBL" id="RTE69414.1"/>
    </source>
</evidence>
<evidence type="ECO:0000256" key="1">
    <source>
        <dbReference type="SAM" id="SignalP"/>
    </source>
</evidence>
<organism evidence="2 3">
    <name type="scientific">Fusarium euwallaceae</name>
    <dbReference type="NCBI Taxonomy" id="1147111"/>
    <lineage>
        <taxon>Eukaryota</taxon>
        <taxon>Fungi</taxon>
        <taxon>Dikarya</taxon>
        <taxon>Ascomycota</taxon>
        <taxon>Pezizomycotina</taxon>
        <taxon>Sordariomycetes</taxon>
        <taxon>Hypocreomycetidae</taxon>
        <taxon>Hypocreales</taxon>
        <taxon>Nectriaceae</taxon>
        <taxon>Fusarium</taxon>
        <taxon>Fusarium solani species complex</taxon>
    </lineage>
</organism>
<evidence type="ECO:0000313" key="3">
    <source>
        <dbReference type="Proteomes" id="UP000287124"/>
    </source>
</evidence>
<accession>A0A430L127</accession>